<gene>
    <name evidence="1" type="ORF">JAN5088_03250</name>
</gene>
<sequence>MAELGSMMKDSTVEDERVANDDMKVITVMTRKGGAGKTTLTQALMSAAVSRGKRCLALDADPQQGLHRWLDEYARDEPLVTYRQLEFAEDLEAAANEAYEAGEVDLIFVDTQGAAGAWADELAAQSDVLVVPMKLGKTDYLITIDTVNWYSGLLDRIDQPELAPPLRVVVSGATAKPTVTEKEFETLAVENFPVLPTYFMFRKQHLDAAAGGFLHNLAEAKRTSKNGLERSHVKHFDEAVQEASDILDEIMGEI</sequence>
<proteinExistence type="predicted"/>
<dbReference type="PANTHER" id="PTHR13696:SF96">
    <property type="entry name" value="COBQ_COBB_MIND_PARA NUCLEOTIDE BINDING DOMAIN-CONTAINING PROTEIN"/>
    <property type="match status" value="1"/>
</dbReference>
<dbReference type="AlphaFoldDB" id="A0A0M6XWZ9"/>
<name>A0A0M6XWZ9_9RHOB</name>
<dbReference type="CDD" id="cd02042">
    <property type="entry name" value="ParAB_family"/>
    <property type="match status" value="1"/>
</dbReference>
<dbReference type="Pfam" id="PF07015">
    <property type="entry name" value="VirC1"/>
    <property type="match status" value="1"/>
</dbReference>
<dbReference type="Gene3D" id="3.40.50.300">
    <property type="entry name" value="P-loop containing nucleotide triphosphate hydrolases"/>
    <property type="match status" value="1"/>
</dbReference>
<keyword evidence="2" id="KW-1185">Reference proteome</keyword>
<dbReference type="PIRSF" id="PIRSF009320">
    <property type="entry name" value="Nuc_binding_HP_1000"/>
    <property type="match status" value="1"/>
</dbReference>
<dbReference type="InterPro" id="IPR027417">
    <property type="entry name" value="P-loop_NTPase"/>
</dbReference>
<organism evidence="1 2">
    <name type="scientific">Jannaschia rubra</name>
    <dbReference type="NCBI Taxonomy" id="282197"/>
    <lineage>
        <taxon>Bacteria</taxon>
        <taxon>Pseudomonadati</taxon>
        <taxon>Pseudomonadota</taxon>
        <taxon>Alphaproteobacteria</taxon>
        <taxon>Rhodobacterales</taxon>
        <taxon>Roseobacteraceae</taxon>
        <taxon>Jannaschia</taxon>
    </lineage>
</organism>
<dbReference type="InterPro" id="IPR009744">
    <property type="entry name" value="VirC1"/>
</dbReference>
<dbReference type="PANTHER" id="PTHR13696">
    <property type="entry name" value="P-LOOP CONTAINING NUCLEOSIDE TRIPHOSPHATE HYDROLASE"/>
    <property type="match status" value="1"/>
</dbReference>
<accession>A0A0M6XWZ9</accession>
<dbReference type="Proteomes" id="UP000048908">
    <property type="component" value="Unassembled WGS sequence"/>
</dbReference>
<dbReference type="InterPro" id="IPR050678">
    <property type="entry name" value="DNA_Partitioning_ATPase"/>
</dbReference>
<evidence type="ECO:0000313" key="2">
    <source>
        <dbReference type="Proteomes" id="UP000048908"/>
    </source>
</evidence>
<dbReference type="EMBL" id="CXPG01000022">
    <property type="protein sequence ID" value="CTQ34454.1"/>
    <property type="molecule type" value="Genomic_DNA"/>
</dbReference>
<reference evidence="1 2" key="1">
    <citation type="submission" date="2015-07" db="EMBL/GenBank/DDBJ databases">
        <authorList>
            <person name="Noorani M."/>
        </authorList>
    </citation>
    <scope>NUCLEOTIDE SEQUENCE [LARGE SCALE GENOMIC DNA]</scope>
    <source>
        <strain evidence="1 2">CECT 5088</strain>
    </source>
</reference>
<protein>
    <submittedName>
        <fullName evidence="1">Putative crown gall tumor protein VirC1</fullName>
    </submittedName>
</protein>
<evidence type="ECO:0000313" key="1">
    <source>
        <dbReference type="EMBL" id="CTQ34454.1"/>
    </source>
</evidence>
<dbReference type="SUPFAM" id="SSF52540">
    <property type="entry name" value="P-loop containing nucleoside triphosphate hydrolases"/>
    <property type="match status" value="1"/>
</dbReference>